<dbReference type="PANTHER" id="PTHR48081">
    <property type="entry name" value="AB HYDROLASE SUPERFAMILY PROTEIN C4A8.06C"/>
    <property type="match status" value="1"/>
</dbReference>
<proteinExistence type="predicted"/>
<comment type="caution">
    <text evidence="4">The sequence shown here is derived from an EMBL/GenBank/DDBJ whole genome shotgun (WGS) entry which is preliminary data.</text>
</comment>
<sequence>MAPALTTETPSNPSSAHALQNPIDPSFLDRLDKDFVEYYNLHLANKPATHSVSIADIRANPKKYASPWCRDFSSEPFVKDIKIKSDDGHEITARCYHPDASKSPFGQGPYPVHINFHGGGFTFGDLTGDAKLCMEWRNRLGIMVMDVNYRHCPENAFGKGHDDAWAAIRWVHRNGNEIKIRPDSISIGGISAGGTLSAVAQQLARDHGLPLKLSKALAVLAVPCTVIHDEPATPEESPFASFAENALAPCLNWKRLVYFRDHWAPKTEEESATFFARGEAFLSPLKGELTGVCDTFICTAGCDPLRDEGEQYGRRLVESGVKTTVRRYTGVPHPFMHMAGVRKAQMFMDDVTAELKRVHHA</sequence>
<feature type="compositionally biased region" description="Polar residues" evidence="2">
    <location>
        <begin position="1"/>
        <end position="18"/>
    </location>
</feature>
<dbReference type="GO" id="GO:0016787">
    <property type="term" value="F:hydrolase activity"/>
    <property type="evidence" value="ECO:0007669"/>
    <property type="project" value="UniProtKB-KW"/>
</dbReference>
<accession>A0A9W8UVU9</accession>
<dbReference type="Gene3D" id="3.40.50.1820">
    <property type="entry name" value="alpha/beta hydrolase"/>
    <property type="match status" value="1"/>
</dbReference>
<protein>
    <recommendedName>
        <fullName evidence="3">Alpha/beta hydrolase fold-3 domain-containing protein</fullName>
    </recommendedName>
</protein>
<evidence type="ECO:0000256" key="1">
    <source>
        <dbReference type="ARBA" id="ARBA00022801"/>
    </source>
</evidence>
<dbReference type="Pfam" id="PF07859">
    <property type="entry name" value="Abhydrolase_3"/>
    <property type="match status" value="1"/>
</dbReference>
<dbReference type="SUPFAM" id="SSF53474">
    <property type="entry name" value="alpha/beta-Hydrolases"/>
    <property type="match status" value="1"/>
</dbReference>
<dbReference type="EMBL" id="JAOQAV010000061">
    <property type="protein sequence ID" value="KAJ4179169.1"/>
    <property type="molecule type" value="Genomic_DNA"/>
</dbReference>
<dbReference type="OrthoDB" id="408631at2759"/>
<dbReference type="AlphaFoldDB" id="A0A9W8UVU9"/>
<dbReference type="InterPro" id="IPR050300">
    <property type="entry name" value="GDXG_lipolytic_enzyme"/>
</dbReference>
<feature type="domain" description="Alpha/beta hydrolase fold-3" evidence="3">
    <location>
        <begin position="114"/>
        <end position="336"/>
    </location>
</feature>
<evidence type="ECO:0000259" key="3">
    <source>
        <dbReference type="Pfam" id="PF07859"/>
    </source>
</evidence>
<evidence type="ECO:0000313" key="5">
    <source>
        <dbReference type="Proteomes" id="UP001152087"/>
    </source>
</evidence>
<dbReference type="PANTHER" id="PTHR48081:SF8">
    <property type="entry name" value="ALPHA_BETA HYDROLASE FOLD-3 DOMAIN-CONTAINING PROTEIN-RELATED"/>
    <property type="match status" value="1"/>
</dbReference>
<evidence type="ECO:0000313" key="4">
    <source>
        <dbReference type="EMBL" id="KAJ4179169.1"/>
    </source>
</evidence>
<gene>
    <name evidence="4" type="ORF">NW755_012637</name>
</gene>
<dbReference type="InterPro" id="IPR029058">
    <property type="entry name" value="AB_hydrolase_fold"/>
</dbReference>
<evidence type="ECO:0000256" key="2">
    <source>
        <dbReference type="SAM" id="MobiDB-lite"/>
    </source>
</evidence>
<dbReference type="Proteomes" id="UP001152087">
    <property type="component" value="Unassembled WGS sequence"/>
</dbReference>
<organism evidence="4 5">
    <name type="scientific">Fusarium falciforme</name>
    <dbReference type="NCBI Taxonomy" id="195108"/>
    <lineage>
        <taxon>Eukaryota</taxon>
        <taxon>Fungi</taxon>
        <taxon>Dikarya</taxon>
        <taxon>Ascomycota</taxon>
        <taxon>Pezizomycotina</taxon>
        <taxon>Sordariomycetes</taxon>
        <taxon>Hypocreomycetidae</taxon>
        <taxon>Hypocreales</taxon>
        <taxon>Nectriaceae</taxon>
        <taxon>Fusarium</taxon>
        <taxon>Fusarium solani species complex</taxon>
    </lineage>
</organism>
<feature type="region of interest" description="Disordered" evidence="2">
    <location>
        <begin position="1"/>
        <end position="23"/>
    </location>
</feature>
<name>A0A9W8UVU9_9HYPO</name>
<reference evidence="4" key="1">
    <citation type="submission" date="2022-09" db="EMBL/GenBank/DDBJ databases">
        <title>Fusarium specimens isolated from Avocado Roots.</title>
        <authorList>
            <person name="Stajich J."/>
            <person name="Roper C."/>
            <person name="Heimlech-Rivalta G."/>
        </authorList>
    </citation>
    <scope>NUCLEOTIDE SEQUENCE</scope>
    <source>
        <strain evidence="4">A02</strain>
    </source>
</reference>
<keyword evidence="1" id="KW-0378">Hydrolase</keyword>
<dbReference type="InterPro" id="IPR013094">
    <property type="entry name" value="AB_hydrolase_3"/>
</dbReference>
<keyword evidence="5" id="KW-1185">Reference proteome</keyword>